<evidence type="ECO:0000313" key="2">
    <source>
        <dbReference type="Proteomes" id="UP000652755"/>
    </source>
</evidence>
<dbReference type="InterPro" id="IPR011043">
    <property type="entry name" value="Gal_Oxase/kelch_b-propeller"/>
</dbReference>
<dbReference type="Proteomes" id="UP000652755">
    <property type="component" value="Unassembled WGS sequence"/>
</dbReference>
<sequence>MHNIHLETFAQIKGIGSASGLFLSNNLLYVIGDNSSYLYEYNISTKSLNKIQLFFGGPSVPSENIPKALKPDFEVLCQHENVLYILGSGSTAKRNLMVQYDLVNKKITQTDLTDVYNKLRSASSINHENFNIEGAIFTGSEWLLFNRGNGESATNGIFKIAGSSLAKAEKTSFIRILLPNINHIASSFTDAVLHKNKIYFISTAEDTSSTYNDGEILGSFLGCLDLDTLKLNFIHKISNSQKFEGITVLKEYENKIEFLLCEDRDTEELNTTIYKCTLNS</sequence>
<dbReference type="EMBL" id="JACRYL010000001">
    <property type="protein sequence ID" value="MBC6109153.1"/>
    <property type="molecule type" value="Genomic_DNA"/>
</dbReference>
<dbReference type="Pfam" id="PF22000">
    <property type="entry name" value="DUF6929"/>
    <property type="match status" value="1"/>
</dbReference>
<protein>
    <submittedName>
        <fullName evidence="1">Uncharacterized protein</fullName>
    </submittedName>
</protein>
<name>A0ABR7KMD6_9SPHI</name>
<dbReference type="RefSeq" id="WP_187069635.1">
    <property type="nucleotide sequence ID" value="NZ_JACRYL010000001.1"/>
</dbReference>
<keyword evidence="2" id="KW-1185">Reference proteome</keyword>
<evidence type="ECO:0000313" key="1">
    <source>
        <dbReference type="EMBL" id="MBC6109153.1"/>
    </source>
</evidence>
<dbReference type="InterPro" id="IPR053851">
    <property type="entry name" value="DUF6929"/>
</dbReference>
<comment type="caution">
    <text evidence="1">The sequence shown here is derived from an EMBL/GenBank/DDBJ whole genome shotgun (WGS) entry which is preliminary data.</text>
</comment>
<dbReference type="SUPFAM" id="SSF50965">
    <property type="entry name" value="Galactose oxidase, central domain"/>
    <property type="match status" value="1"/>
</dbReference>
<organism evidence="1 2">
    <name type="scientific">Pedobacter fastidiosus</name>
    <dbReference type="NCBI Taxonomy" id="2765361"/>
    <lineage>
        <taxon>Bacteria</taxon>
        <taxon>Pseudomonadati</taxon>
        <taxon>Bacteroidota</taxon>
        <taxon>Sphingobacteriia</taxon>
        <taxon>Sphingobacteriales</taxon>
        <taxon>Sphingobacteriaceae</taxon>
        <taxon>Pedobacter</taxon>
    </lineage>
</organism>
<gene>
    <name evidence="1" type="ORF">H7U22_01840</name>
</gene>
<accession>A0ABR7KMD6</accession>
<reference evidence="1 2" key="1">
    <citation type="submission" date="2020-08" db="EMBL/GenBank/DDBJ databases">
        <authorList>
            <person name="Sun Q."/>
            <person name="Inoue M."/>
        </authorList>
    </citation>
    <scope>NUCLEOTIDE SEQUENCE [LARGE SCALE GENOMIC DNA]</scope>
    <source>
        <strain evidence="1 2">CCM 8938</strain>
    </source>
</reference>
<proteinExistence type="predicted"/>